<feature type="domain" description="Helitron helicase-like" evidence="1">
    <location>
        <begin position="454"/>
        <end position="632"/>
    </location>
</feature>
<reference evidence="2" key="1">
    <citation type="submission" date="2023-03" db="EMBL/GenBank/DDBJ databases">
        <title>Chromosome-scale reference genome and RAD-based genetic map of yellow starthistle (Centaurea solstitialis) reveal putative structural variation and QTLs associated with invader traits.</title>
        <authorList>
            <person name="Reatini B."/>
            <person name="Cang F.A."/>
            <person name="Jiang Q."/>
            <person name="Mckibben M.T.W."/>
            <person name="Barker M.S."/>
            <person name="Rieseberg L.H."/>
            <person name="Dlugosch K.M."/>
        </authorList>
    </citation>
    <scope>NUCLEOTIDE SEQUENCE</scope>
    <source>
        <strain evidence="2">CAN-66</strain>
        <tissue evidence="2">Leaf</tissue>
    </source>
</reference>
<dbReference type="Pfam" id="PF14214">
    <property type="entry name" value="Helitron_like_N"/>
    <property type="match status" value="1"/>
</dbReference>
<name>A0AA38WMH0_9ASTR</name>
<accession>A0AA38WMH0</accession>
<dbReference type="InterPro" id="IPR025476">
    <property type="entry name" value="Helitron_helicase-like"/>
</dbReference>
<evidence type="ECO:0000313" key="2">
    <source>
        <dbReference type="EMBL" id="KAJ9557870.1"/>
    </source>
</evidence>
<sequence length="657" mass="75597">MNNNLAFKFIDVEPSTRVNSISSSTYNVSQMHVDIQKEKQRAYNREYYARNKERMKIRRLAYGEGSSRSTPSVHVGASNLMNIVSSIGDDIDQYNFAYDDILARNMGEVETTHINTEPSEMVSSGDEPSTQVNSISSITYSVSQVHVNIQKEKQRAYNREYYAQNKERIRIRRLAIGEGSSRSTPSVDDDIDQYNFGNIKLAYSPIPEDLYELFTSQSELGKVFRQNIRAYNTNFSFTSMGITLDGSTTNMTSGVYTFRAHGGIYHRIDQLVPRDGQPRHLQLYFYDDQPELSHRLQWRNLDRSIVEILTRVLATNPYAVTFRSLAELGPLDNYRVTLNTSVDVDQRVYNRPTTSEVAGIWIEGNDNITAYKRSIVVYGRSNYSKKIQPYFSCYDPLGYPLFFPNGEAGWHSNIPRNGVSVSEIVNEEQNTGEYEEESNQRTSRDNVSMREYYCYKFQIRPDLNVILFGGRLFQQFAVDTYIKLETARLEFVERNQLRIRADLYQGVVDCVNAGEVQPCRIGQRVVMPASFIGGPRDMRRRYLDAMTLVQDDGKPDMFLTMTCNPRWPEILTELLPGQTAQDRPDLVARVFHAKLEDLKKQLFTKKILGIVKSYVYVVEFQKCGLPHAHFLLIMAPGHKMTNADHMTKPFVQKFQTR</sequence>
<proteinExistence type="predicted"/>
<dbReference type="PANTHER" id="PTHR45786">
    <property type="entry name" value="DNA BINDING PROTEIN-LIKE"/>
    <property type="match status" value="1"/>
</dbReference>
<comment type="caution">
    <text evidence="2">The sequence shown here is derived from an EMBL/GenBank/DDBJ whole genome shotgun (WGS) entry which is preliminary data.</text>
</comment>
<dbReference type="PANTHER" id="PTHR45786:SF78">
    <property type="entry name" value="ATP-DEPENDENT DNA HELICASE"/>
    <property type="match status" value="1"/>
</dbReference>
<evidence type="ECO:0000313" key="3">
    <source>
        <dbReference type="Proteomes" id="UP001172457"/>
    </source>
</evidence>
<protein>
    <recommendedName>
        <fullName evidence="1">Helitron helicase-like domain-containing protein</fullName>
    </recommendedName>
</protein>
<organism evidence="2 3">
    <name type="scientific">Centaurea solstitialis</name>
    <name type="common">yellow star-thistle</name>
    <dbReference type="NCBI Taxonomy" id="347529"/>
    <lineage>
        <taxon>Eukaryota</taxon>
        <taxon>Viridiplantae</taxon>
        <taxon>Streptophyta</taxon>
        <taxon>Embryophyta</taxon>
        <taxon>Tracheophyta</taxon>
        <taxon>Spermatophyta</taxon>
        <taxon>Magnoliopsida</taxon>
        <taxon>eudicotyledons</taxon>
        <taxon>Gunneridae</taxon>
        <taxon>Pentapetalae</taxon>
        <taxon>asterids</taxon>
        <taxon>campanulids</taxon>
        <taxon>Asterales</taxon>
        <taxon>Asteraceae</taxon>
        <taxon>Carduoideae</taxon>
        <taxon>Cardueae</taxon>
        <taxon>Centaureinae</taxon>
        <taxon>Centaurea</taxon>
    </lineage>
</organism>
<gene>
    <name evidence="2" type="ORF">OSB04_012484</name>
</gene>
<keyword evidence="3" id="KW-1185">Reference proteome</keyword>
<dbReference type="Proteomes" id="UP001172457">
    <property type="component" value="Chromosome 3"/>
</dbReference>
<dbReference type="EMBL" id="JARYMX010000003">
    <property type="protein sequence ID" value="KAJ9557870.1"/>
    <property type="molecule type" value="Genomic_DNA"/>
</dbReference>
<evidence type="ECO:0000259" key="1">
    <source>
        <dbReference type="Pfam" id="PF14214"/>
    </source>
</evidence>
<dbReference type="AlphaFoldDB" id="A0AA38WMH0"/>